<dbReference type="Proteomes" id="UP000035680">
    <property type="component" value="Unassembled WGS sequence"/>
</dbReference>
<dbReference type="InterPro" id="IPR029021">
    <property type="entry name" value="Prot-tyrosine_phosphatase-like"/>
</dbReference>
<reference evidence="2" key="1">
    <citation type="submission" date="2014-07" db="EMBL/GenBank/DDBJ databases">
        <authorList>
            <person name="Martin A.A"/>
            <person name="De Silva N."/>
        </authorList>
    </citation>
    <scope>NUCLEOTIDE SEQUENCE</scope>
</reference>
<evidence type="ECO:0000259" key="1">
    <source>
        <dbReference type="Pfam" id="PF00102"/>
    </source>
</evidence>
<proteinExistence type="predicted"/>
<name>A0A0K0G482_STRVS</name>
<sequence length="178" mass="20975">MTKVNVLSVTGYKILLEKKGSPSKDLEIYHVSNWKENDIPQTDLQFVNVYQEIFMKASKKNVLIHSSQGTGARVYMLTYFTCIYDALKSDKDIDYLFKVIKMMREQCYGGNLVPYEFAYLIKALASTFFKNGILVDFYHRRIDFNLAFDDFFYNYLKRKDKMDGELRKILNFVNIVDK</sequence>
<dbReference type="InterPro" id="IPR000242">
    <property type="entry name" value="PTP_cat"/>
</dbReference>
<dbReference type="Pfam" id="PF00102">
    <property type="entry name" value="Y_phosphatase"/>
    <property type="match status" value="1"/>
</dbReference>
<evidence type="ECO:0000313" key="2">
    <source>
        <dbReference type="Proteomes" id="UP000035680"/>
    </source>
</evidence>
<reference evidence="3" key="2">
    <citation type="submission" date="2015-08" db="UniProtKB">
        <authorList>
            <consortium name="WormBaseParasite"/>
        </authorList>
    </citation>
    <scope>IDENTIFICATION</scope>
</reference>
<protein>
    <submittedName>
        <fullName evidence="3">Tyrosine-protein phosphatase domain-containing protein</fullName>
    </submittedName>
</protein>
<dbReference type="AlphaFoldDB" id="A0A0K0G482"/>
<dbReference type="GO" id="GO:0004725">
    <property type="term" value="F:protein tyrosine phosphatase activity"/>
    <property type="evidence" value="ECO:0007669"/>
    <property type="project" value="InterPro"/>
</dbReference>
<accession>A0A0K0G482</accession>
<dbReference type="SUPFAM" id="SSF52799">
    <property type="entry name" value="(Phosphotyrosine protein) phosphatases II"/>
    <property type="match status" value="1"/>
</dbReference>
<evidence type="ECO:0000313" key="3">
    <source>
        <dbReference type="WBParaSite" id="SVE_1954200.1"/>
    </source>
</evidence>
<keyword evidence="2" id="KW-1185">Reference proteome</keyword>
<dbReference type="Gene3D" id="3.90.190.10">
    <property type="entry name" value="Protein tyrosine phosphatase superfamily"/>
    <property type="match status" value="1"/>
</dbReference>
<feature type="domain" description="Tyrosine-protein phosphatase" evidence="1">
    <location>
        <begin position="13"/>
        <end position="108"/>
    </location>
</feature>
<dbReference type="STRING" id="75913.A0A0K0G482"/>
<dbReference type="WBParaSite" id="SVE_1954200.1">
    <property type="protein sequence ID" value="SVE_1954200.1"/>
    <property type="gene ID" value="SVE_1954200"/>
</dbReference>
<organism evidence="2 3">
    <name type="scientific">Strongyloides venezuelensis</name>
    <name type="common">Threadworm</name>
    <dbReference type="NCBI Taxonomy" id="75913"/>
    <lineage>
        <taxon>Eukaryota</taxon>
        <taxon>Metazoa</taxon>
        <taxon>Ecdysozoa</taxon>
        <taxon>Nematoda</taxon>
        <taxon>Chromadorea</taxon>
        <taxon>Rhabditida</taxon>
        <taxon>Tylenchina</taxon>
        <taxon>Panagrolaimomorpha</taxon>
        <taxon>Strongyloidoidea</taxon>
        <taxon>Strongyloididae</taxon>
        <taxon>Strongyloides</taxon>
    </lineage>
</organism>